<keyword evidence="1" id="KW-0677">Repeat</keyword>
<organism evidence="4 5">
    <name type="scientific">Diplodia corticola</name>
    <dbReference type="NCBI Taxonomy" id="236234"/>
    <lineage>
        <taxon>Eukaryota</taxon>
        <taxon>Fungi</taxon>
        <taxon>Dikarya</taxon>
        <taxon>Ascomycota</taxon>
        <taxon>Pezizomycotina</taxon>
        <taxon>Dothideomycetes</taxon>
        <taxon>Dothideomycetes incertae sedis</taxon>
        <taxon>Botryosphaeriales</taxon>
        <taxon>Botryosphaeriaceae</taxon>
        <taxon>Diplodia</taxon>
    </lineage>
</organism>
<feature type="compositionally biased region" description="Polar residues" evidence="2">
    <location>
        <begin position="399"/>
        <end position="408"/>
    </location>
</feature>
<dbReference type="AlphaFoldDB" id="A0A1J9RMR7"/>
<accession>A0A1J9RMR7</accession>
<reference evidence="4 5" key="1">
    <citation type="submission" date="2016-10" db="EMBL/GenBank/DDBJ databases">
        <title>Proteomics and genomics reveal pathogen-plant mechanisms compatible with a hemibiotrophic lifestyle of Diplodia corticola.</title>
        <authorList>
            <person name="Fernandes I."/>
            <person name="De Jonge R."/>
            <person name="Van De Peer Y."/>
            <person name="Devreese B."/>
            <person name="Alves A."/>
            <person name="Esteves A.C."/>
        </authorList>
    </citation>
    <scope>NUCLEOTIDE SEQUENCE [LARGE SCALE GENOMIC DNA]</scope>
    <source>
        <strain evidence="4 5">CBS 112549</strain>
    </source>
</reference>
<dbReference type="GeneID" id="31019942"/>
<name>A0A1J9RMR7_9PEZI</name>
<feature type="region of interest" description="Disordered" evidence="2">
    <location>
        <begin position="57"/>
        <end position="76"/>
    </location>
</feature>
<evidence type="ECO:0000259" key="3">
    <source>
        <dbReference type="Pfam" id="PF24883"/>
    </source>
</evidence>
<gene>
    <name evidence="4" type="ORF">BKCO1_8800020</name>
</gene>
<dbReference type="RefSeq" id="XP_020125472.1">
    <property type="nucleotide sequence ID" value="XM_020279679.1"/>
</dbReference>
<dbReference type="InterPro" id="IPR056884">
    <property type="entry name" value="NPHP3-like_N"/>
</dbReference>
<keyword evidence="5" id="KW-1185">Reference proteome</keyword>
<dbReference type="OrthoDB" id="3730111at2759"/>
<dbReference type="EMBL" id="MNUE01000088">
    <property type="protein sequence ID" value="OJD29212.1"/>
    <property type="molecule type" value="Genomic_DNA"/>
</dbReference>
<dbReference type="PANTHER" id="PTHR40619:SF3">
    <property type="entry name" value="FUNGAL STAND N-TERMINAL GOODBYE DOMAIN-CONTAINING PROTEIN"/>
    <property type="match status" value="1"/>
</dbReference>
<evidence type="ECO:0000313" key="4">
    <source>
        <dbReference type="EMBL" id="OJD29212.1"/>
    </source>
</evidence>
<dbReference type="Proteomes" id="UP000183809">
    <property type="component" value="Unassembled WGS sequence"/>
</dbReference>
<protein>
    <recommendedName>
        <fullName evidence="3">Nephrocystin 3-like N-terminal domain-containing protein</fullName>
    </recommendedName>
</protein>
<dbReference type="STRING" id="236234.A0A1J9RMR7"/>
<feature type="domain" description="Nephrocystin 3-like N-terminal" evidence="3">
    <location>
        <begin position="501"/>
        <end position="674"/>
    </location>
</feature>
<evidence type="ECO:0000313" key="5">
    <source>
        <dbReference type="Proteomes" id="UP000183809"/>
    </source>
</evidence>
<dbReference type="Pfam" id="PF24883">
    <property type="entry name" value="NPHP3_N"/>
    <property type="match status" value="1"/>
</dbReference>
<sequence length="721" mass="80289">MAAKRTPIPRVTSQPPSVDFIQNHLPFYHKAFENQNCRYDPVSQRFIPIPEAVKMTGSHPLPGSSGGKGLQSPSVRRPTPAVAAMGFWDKILPESMTRLAHEKKVEPKEVQKRKLSLRGKGSWNEVYLLLQIAREHYDATKGGFWGKCQKGTCRAYRGASKHTGVARQAWKLVPDHVVVSPVKAAVEVLLDAVEVAADARGKITSTFDDGSLEKTFEDIEIFLTTFQGDQNIVEASIKLITVTLSAVEDAMDFFLSHKVKRIFDSLVQAKNYQKPLLEGIGEIQKKSNDLIREAERSELVGSRDAMERIIQSMRQVVYLEFQQGEKLEYMSDQVDAVGLGMTQMRSALGSFEADLMGKVNALLMDGAKSRETYTKKIEALESKIEALQLEQHNTDARTKPSNHSSQDESLGPNHHPPQQWPPTALPAPWAWGYYYPPTLFVPPPRYPFPITQPQQTDHTPTIDTLVLRRLLDIPDLDSPDIDSILESSDAIPLAYRSRAKQIIGTTEFRDWATSAKSRLLFVQGDPMHDMSQSPSALSLVCTTLTKGLRAREQFVSLAFFCGHHTEPDEHPGGGAMIRSLIAQLLQQYFPAFSFPTGDVDVEAIKEGDIEALCGLFGCLVRRLPARMILVCVLDGVGCYENDEHEHDLLQVVKFLVGLRKDDSVAPAIKILVTSEIQSDKVHELLEDEKSDEDEIDLLVEGLDPIGHGMDLLDTEDASGMQ</sequence>
<dbReference type="PANTHER" id="PTHR40619">
    <property type="entry name" value="FUNGAL STAND N-TERMINAL GOODBYE DOMAIN-CONTAINING PROTEIN"/>
    <property type="match status" value="1"/>
</dbReference>
<evidence type="ECO:0000256" key="1">
    <source>
        <dbReference type="ARBA" id="ARBA00022737"/>
    </source>
</evidence>
<proteinExistence type="predicted"/>
<evidence type="ECO:0000256" key="2">
    <source>
        <dbReference type="SAM" id="MobiDB-lite"/>
    </source>
</evidence>
<feature type="region of interest" description="Disordered" evidence="2">
    <location>
        <begin position="392"/>
        <end position="421"/>
    </location>
</feature>
<comment type="caution">
    <text evidence="4">The sequence shown here is derived from an EMBL/GenBank/DDBJ whole genome shotgun (WGS) entry which is preliminary data.</text>
</comment>